<evidence type="ECO:0000313" key="2">
    <source>
        <dbReference type="Proteomes" id="UP001431783"/>
    </source>
</evidence>
<dbReference type="AlphaFoldDB" id="A0AAW1UM54"/>
<protein>
    <submittedName>
        <fullName evidence="1">Uncharacterized protein</fullName>
    </submittedName>
</protein>
<dbReference type="EMBL" id="JARQZJ010000069">
    <property type="protein sequence ID" value="KAK9881557.1"/>
    <property type="molecule type" value="Genomic_DNA"/>
</dbReference>
<sequence>MIANSIEEDAKLDVMQRIWQSRRGHSSSLFDQVPQTEDILTLSRPRSYSTTALGASVTCSCNDNEKEDLLDVHEEFTEGLSEATEFEKRSYITLDGSELGDFPARYNICAIEKHQFPVVGVYSDPRIVTGFKNRVRPLPPIGEISTQNKCLFNNRALTLTSIGRGYARRYTFEADKNKLNNNVNYFWGDNRPEGYAFELEVVSEGDKFTLFDLNNEAQGTLEILQNEDNQIEIKNTITGKCVEKRIQVKFIGKVEFFETGVAKPVPLSGTAICIKKKGKDCAEISKIVDVIIKKCKYTLKPGVDTAHRRITVRGNDIKDVPTKYTMTGLQPYEIPVVGTYVDPRVIPGFYYRVRPNDRKEHLFNGRSLKLVSIGMGYAKRLTFESESKIENDNFLWSDNHPDGLGLEPRAVHEGMKFKIMSDIEILGEATVFRTDKPQIEERMEKVPTKNGKFAIEKYIHVDVMCHIKLTSSGGCCTEIEQSLIRVYGLAVVRKEPNSLNSQILRLEKIGLNSDLNILCQRIHTDLLFMP</sequence>
<comment type="caution">
    <text evidence="1">The sequence shown here is derived from an EMBL/GenBank/DDBJ whole genome shotgun (WGS) entry which is preliminary data.</text>
</comment>
<gene>
    <name evidence="1" type="ORF">WA026_016434</name>
</gene>
<name>A0AAW1UM54_9CUCU</name>
<dbReference type="Proteomes" id="UP001431783">
    <property type="component" value="Unassembled WGS sequence"/>
</dbReference>
<reference evidence="1 2" key="1">
    <citation type="submission" date="2023-03" db="EMBL/GenBank/DDBJ databases">
        <title>Genome insight into feeding habits of ladybird beetles.</title>
        <authorList>
            <person name="Li H.-S."/>
            <person name="Huang Y.-H."/>
            <person name="Pang H."/>
        </authorList>
    </citation>
    <scope>NUCLEOTIDE SEQUENCE [LARGE SCALE GENOMIC DNA]</scope>
    <source>
        <strain evidence="1">SYSU_2023b</strain>
        <tissue evidence="1">Whole body</tissue>
    </source>
</reference>
<proteinExistence type="predicted"/>
<keyword evidence="2" id="KW-1185">Reference proteome</keyword>
<accession>A0AAW1UM54</accession>
<evidence type="ECO:0000313" key="1">
    <source>
        <dbReference type="EMBL" id="KAK9881557.1"/>
    </source>
</evidence>
<organism evidence="1 2">
    <name type="scientific">Henosepilachna vigintioctopunctata</name>
    <dbReference type="NCBI Taxonomy" id="420089"/>
    <lineage>
        <taxon>Eukaryota</taxon>
        <taxon>Metazoa</taxon>
        <taxon>Ecdysozoa</taxon>
        <taxon>Arthropoda</taxon>
        <taxon>Hexapoda</taxon>
        <taxon>Insecta</taxon>
        <taxon>Pterygota</taxon>
        <taxon>Neoptera</taxon>
        <taxon>Endopterygota</taxon>
        <taxon>Coleoptera</taxon>
        <taxon>Polyphaga</taxon>
        <taxon>Cucujiformia</taxon>
        <taxon>Coccinelloidea</taxon>
        <taxon>Coccinellidae</taxon>
        <taxon>Epilachninae</taxon>
        <taxon>Epilachnini</taxon>
        <taxon>Henosepilachna</taxon>
    </lineage>
</organism>